<evidence type="ECO:0000313" key="5">
    <source>
        <dbReference type="Proteomes" id="UP000559027"/>
    </source>
</evidence>
<dbReference type="InterPro" id="IPR000219">
    <property type="entry name" value="DH_dom"/>
</dbReference>
<protein>
    <recommendedName>
        <fullName evidence="6">GST N-terminal domain-containing protein</fullName>
    </recommendedName>
</protein>
<feature type="compositionally biased region" description="Polar residues" evidence="1">
    <location>
        <begin position="866"/>
        <end position="883"/>
    </location>
</feature>
<dbReference type="SUPFAM" id="SSF48065">
    <property type="entry name" value="DBL homology domain (DH-domain)"/>
    <property type="match status" value="1"/>
</dbReference>
<dbReference type="PROSITE" id="PS50010">
    <property type="entry name" value="DH_2"/>
    <property type="match status" value="1"/>
</dbReference>
<dbReference type="InterPro" id="IPR036282">
    <property type="entry name" value="Glutathione-S-Trfase_C_sf"/>
</dbReference>
<evidence type="ECO:0000256" key="1">
    <source>
        <dbReference type="SAM" id="MobiDB-lite"/>
    </source>
</evidence>
<feature type="compositionally biased region" description="Polar residues" evidence="1">
    <location>
        <begin position="377"/>
        <end position="386"/>
    </location>
</feature>
<feature type="region of interest" description="Disordered" evidence="1">
    <location>
        <begin position="341"/>
        <end position="386"/>
    </location>
</feature>
<keyword evidence="5" id="KW-1185">Reference proteome</keyword>
<dbReference type="GO" id="GO:0005085">
    <property type="term" value="F:guanyl-nucleotide exchange factor activity"/>
    <property type="evidence" value="ECO:0007669"/>
    <property type="project" value="InterPro"/>
</dbReference>
<organism evidence="4 5">
    <name type="scientific">Leucocoprinus leucothites</name>
    <dbReference type="NCBI Taxonomy" id="201217"/>
    <lineage>
        <taxon>Eukaryota</taxon>
        <taxon>Fungi</taxon>
        <taxon>Dikarya</taxon>
        <taxon>Basidiomycota</taxon>
        <taxon>Agaricomycotina</taxon>
        <taxon>Agaricomycetes</taxon>
        <taxon>Agaricomycetidae</taxon>
        <taxon>Agaricales</taxon>
        <taxon>Agaricineae</taxon>
        <taxon>Agaricaceae</taxon>
        <taxon>Leucocoprinus</taxon>
    </lineage>
</organism>
<feature type="compositionally biased region" description="Polar residues" evidence="1">
    <location>
        <begin position="762"/>
        <end position="774"/>
    </location>
</feature>
<feature type="compositionally biased region" description="Polar residues" evidence="1">
    <location>
        <begin position="616"/>
        <end position="639"/>
    </location>
</feature>
<dbReference type="PROSITE" id="PS50404">
    <property type="entry name" value="GST_NTER"/>
    <property type="match status" value="1"/>
</dbReference>
<proteinExistence type="predicted"/>
<feature type="compositionally biased region" description="Basic and acidic residues" evidence="1">
    <location>
        <begin position="647"/>
        <end position="657"/>
    </location>
</feature>
<feature type="compositionally biased region" description="Low complexity" evidence="1">
    <location>
        <begin position="421"/>
        <end position="431"/>
    </location>
</feature>
<evidence type="ECO:0000259" key="3">
    <source>
        <dbReference type="PROSITE" id="PS50404"/>
    </source>
</evidence>
<feature type="region of interest" description="Disordered" evidence="1">
    <location>
        <begin position="460"/>
        <end position="738"/>
    </location>
</feature>
<dbReference type="InterPro" id="IPR036249">
    <property type="entry name" value="Thioredoxin-like_sf"/>
</dbReference>
<gene>
    <name evidence="4" type="ORF">D9756_009085</name>
</gene>
<dbReference type="Pfam" id="PF13417">
    <property type="entry name" value="GST_N_3"/>
    <property type="match status" value="1"/>
</dbReference>
<reference evidence="4 5" key="1">
    <citation type="journal article" date="2020" name="ISME J.">
        <title>Uncovering the hidden diversity of litter-decomposition mechanisms in mushroom-forming fungi.</title>
        <authorList>
            <person name="Floudas D."/>
            <person name="Bentzer J."/>
            <person name="Ahren D."/>
            <person name="Johansson T."/>
            <person name="Persson P."/>
            <person name="Tunlid A."/>
        </authorList>
    </citation>
    <scope>NUCLEOTIDE SEQUENCE [LARGE SCALE GENOMIC DNA]</scope>
    <source>
        <strain evidence="4 5">CBS 146.42</strain>
    </source>
</reference>
<dbReference type="Gene3D" id="1.20.900.10">
    <property type="entry name" value="Dbl homology (DH) domain"/>
    <property type="match status" value="1"/>
</dbReference>
<dbReference type="Pfam" id="PF00621">
    <property type="entry name" value="RhoGEF"/>
    <property type="match status" value="1"/>
</dbReference>
<dbReference type="InterPro" id="IPR035899">
    <property type="entry name" value="DBL_dom_sf"/>
</dbReference>
<feature type="compositionally biased region" description="Polar residues" evidence="1">
    <location>
        <begin position="530"/>
        <end position="544"/>
    </location>
</feature>
<dbReference type="InterPro" id="IPR004045">
    <property type="entry name" value="Glutathione_S-Trfase_N"/>
</dbReference>
<dbReference type="InterPro" id="IPR054416">
    <property type="entry name" value="GST_UstS-like_C"/>
</dbReference>
<feature type="region of interest" description="Disordered" evidence="1">
    <location>
        <begin position="753"/>
        <end position="798"/>
    </location>
</feature>
<dbReference type="Gene3D" id="1.20.1050.10">
    <property type="match status" value="1"/>
</dbReference>
<evidence type="ECO:0000259" key="2">
    <source>
        <dbReference type="PROSITE" id="PS50010"/>
    </source>
</evidence>
<feature type="region of interest" description="Disordered" evidence="1">
    <location>
        <begin position="398"/>
        <end position="444"/>
    </location>
</feature>
<dbReference type="EMBL" id="JAACJO010000015">
    <property type="protein sequence ID" value="KAF5349988.1"/>
    <property type="molecule type" value="Genomic_DNA"/>
</dbReference>
<feature type="region of interest" description="Disordered" evidence="1">
    <location>
        <begin position="855"/>
        <end position="919"/>
    </location>
</feature>
<feature type="region of interest" description="Disordered" evidence="1">
    <location>
        <begin position="998"/>
        <end position="1051"/>
    </location>
</feature>
<evidence type="ECO:0008006" key="6">
    <source>
        <dbReference type="Google" id="ProtNLM"/>
    </source>
</evidence>
<comment type="caution">
    <text evidence="4">The sequence shown here is derived from an EMBL/GenBank/DDBJ whole genome shotgun (WGS) entry which is preliminary data.</text>
</comment>
<feature type="domain" description="DH" evidence="2">
    <location>
        <begin position="1054"/>
        <end position="1205"/>
    </location>
</feature>
<sequence>MNLIMITLYDLAAKIPGKTWSPNPWKLRYVLNMKKLSYKTLYFDYPDLEAAEVAAGIPYYRLRPNRKPLYTSPAIIDDSTGTKLPDSYKIAEYLDEAYPDTPKAFPIGSEALQAAFFDNFNELTSPLWPIIMPKVPGILNPPAAEYFYRTRSETFGKPLDQLAPVGEERVAAWAKLKAGFDKLNGWFEKSGGPFFMGGSASFADFIVGGVLQAMRFCFGEDSEEWKDVITWNNGRWVGIREGVLCDLFVNLSSEMSEGNRVYSLLSFDIASLWSHEPNTPNRRFAFSTTGPTSDFGNAVLGPQATIRLGYTKAENVSLCHLLNILPPASIMPSSAKPKPGWPLLTGSATQSPNFQPPSYYAAANGIPYPRTPRPDPSSLSSPNANELTNTTHYQRFMPISYLPDPSSSDSSFEYRPTKPHTTTGSSTSRSTNRAKRQSQIAGLPQIEAQLLPSLRDTIDRMTRPPSRLAPPVAITTENDAPYVNSHGQRHKHGNLQSDFLSNGYDPNMLQKRPRRALSPQSLYPHDRNYSKASPNATPTPSSAERMQRSLANKDRHHDSPRPDASPKKSSTGTPTLRSVKSLLVRKLSTNSTTTVSSQSSPKKPILKDAPQPPKSMPNSSGSAFSPRKQQQTPIVVSRSTPPPKCPPDNKHVPERPALRQPSQPHKSNIPRLRARFALDPIHSQNSDASDVERRYESARVEQRRLTVINAPDPVPSSSDSDSDNYVHPTTPTRLPPGVGLGLNCHFPSHRSPCPETAGVDSYSDSDNSIHQTPRSSVTSFQSSNSQYSTGSDNRGLLLGNKMGEEMQRQGQSLNLVSILNGKPQRYTIQGGGKHFGEQDVTLSASSELEQIPRKFTASGSGHPIGTQISTSGVPTSPMRSTLQGFARRSSPYMPGSLPLSSRGTPHIARRDENSKKTKGTIGSTIARLARRSFMVATREREAFGLGPSDSQDFHQRFEDFHLDQHGDNRLSRSSVGDAIVAPDDALSHGASYLLRSVKARQQPSSRDAPTPVDGGASSEESISDMKHRSSSTTKAFPTPPPQSNNSTINETPPPLPSILLQLLESEETFVASMRICIQLYVLPLRVQGSKAWISGVPSQASRFLDWFEDILHLHEQILAIFRGSQEHILGDMIHFLPKFEIYQPYFVNLRDFSQQLGHWIDEGNDFGHFVVLQDKQVQHSGWSLLRYISEPGERLQKYFDLISVLGLIIDVLNTVKQEEEEHRILCSFLGRFRGPDLMAYLADRKRTLRWHGSVILKFNEEPALHNHDAPQTAHKTRRLSKAITAWDMHRDGPNSYNNGFRDSLASSDAASNYSSSTSGFQDDSSLLQADLGSSTVVYAAVLSDVILFGERSPDSSDAYDLISNIGMSRVFSVQNSGSSSAFLEVIPIDTIDSSPVDLPCCIKGVIVSLSPPALDTSSGRDSYQDMFSALQNSADYTKQRWCRPWKVVEAAAGNDTLRILDSLVGSGLPLPKSPSGRLPELSPYEGDASIQEREERGWWAFRFHQVMAAKRQMVSHAS</sequence>
<dbReference type="OrthoDB" id="1716625at2759"/>
<dbReference type="Gene3D" id="3.40.30.10">
    <property type="entry name" value="Glutaredoxin"/>
    <property type="match status" value="1"/>
</dbReference>
<feature type="compositionally biased region" description="Basic and acidic residues" evidence="1">
    <location>
        <begin position="545"/>
        <end position="566"/>
    </location>
</feature>
<dbReference type="SUPFAM" id="SSF47616">
    <property type="entry name" value="GST C-terminal domain-like"/>
    <property type="match status" value="1"/>
</dbReference>
<feature type="domain" description="GST N-terminal" evidence="3">
    <location>
        <begin position="11"/>
        <end position="102"/>
    </location>
</feature>
<feature type="compositionally biased region" description="Basic and acidic residues" evidence="1">
    <location>
        <begin position="690"/>
        <end position="704"/>
    </location>
</feature>
<dbReference type="Proteomes" id="UP000559027">
    <property type="component" value="Unassembled WGS sequence"/>
</dbReference>
<feature type="compositionally biased region" description="Low complexity" evidence="1">
    <location>
        <begin position="588"/>
        <end position="600"/>
    </location>
</feature>
<accession>A0A8H5CZK0</accession>
<dbReference type="Pfam" id="PF22041">
    <property type="entry name" value="GST_C_7"/>
    <property type="match status" value="1"/>
</dbReference>
<dbReference type="SUPFAM" id="SSF52833">
    <property type="entry name" value="Thioredoxin-like"/>
    <property type="match status" value="1"/>
</dbReference>
<evidence type="ECO:0000313" key="4">
    <source>
        <dbReference type="EMBL" id="KAF5349988.1"/>
    </source>
</evidence>
<name>A0A8H5CZK0_9AGAR</name>
<feature type="compositionally biased region" description="Low complexity" evidence="1">
    <location>
        <begin position="775"/>
        <end position="791"/>
    </location>
</feature>
<feature type="compositionally biased region" description="Polar residues" evidence="1">
    <location>
        <begin position="567"/>
        <end position="578"/>
    </location>
</feature>